<evidence type="ECO:0000256" key="3">
    <source>
        <dbReference type="ARBA" id="ARBA00022459"/>
    </source>
</evidence>
<dbReference type="Proteomes" id="UP000294933">
    <property type="component" value="Unassembled WGS sequence"/>
</dbReference>
<dbReference type="Pfam" id="PF04163">
    <property type="entry name" value="Tht1"/>
    <property type="match status" value="1"/>
</dbReference>
<dbReference type="EMBL" id="ML170166">
    <property type="protein sequence ID" value="TDL24565.1"/>
    <property type="molecule type" value="Genomic_DNA"/>
</dbReference>
<keyword evidence="5 11" id="KW-0732">Signal</keyword>
<keyword evidence="7" id="KW-1133">Transmembrane helix</keyword>
<dbReference type="AlphaFoldDB" id="A0A4Y7QAT8"/>
<proteinExistence type="inferred from homology"/>
<keyword evidence="13" id="KW-1185">Reference proteome</keyword>
<reference evidence="12 13" key="1">
    <citation type="submission" date="2018-06" db="EMBL/GenBank/DDBJ databases">
        <title>A transcriptomic atlas of mushroom development highlights an independent origin of complex multicellularity.</title>
        <authorList>
            <consortium name="DOE Joint Genome Institute"/>
            <person name="Krizsan K."/>
            <person name="Almasi E."/>
            <person name="Merenyi Z."/>
            <person name="Sahu N."/>
            <person name="Viragh M."/>
            <person name="Koszo T."/>
            <person name="Mondo S."/>
            <person name="Kiss B."/>
            <person name="Balint B."/>
            <person name="Kues U."/>
            <person name="Barry K."/>
            <person name="Hegedus J.C."/>
            <person name="Henrissat B."/>
            <person name="Johnson J."/>
            <person name="Lipzen A."/>
            <person name="Ohm R."/>
            <person name="Nagy I."/>
            <person name="Pangilinan J."/>
            <person name="Yan J."/>
            <person name="Xiong Y."/>
            <person name="Grigoriev I.V."/>
            <person name="Hibbett D.S."/>
            <person name="Nagy L.G."/>
        </authorList>
    </citation>
    <scope>NUCLEOTIDE SEQUENCE [LARGE SCALE GENOMIC DNA]</scope>
    <source>
        <strain evidence="12 13">SZMC22713</strain>
    </source>
</reference>
<comment type="similarity">
    <text evidence="2 11">Belongs to the KAR5 family.</text>
</comment>
<organism evidence="12 13">
    <name type="scientific">Rickenella mellea</name>
    <dbReference type="NCBI Taxonomy" id="50990"/>
    <lineage>
        <taxon>Eukaryota</taxon>
        <taxon>Fungi</taxon>
        <taxon>Dikarya</taxon>
        <taxon>Basidiomycota</taxon>
        <taxon>Agaricomycotina</taxon>
        <taxon>Agaricomycetes</taxon>
        <taxon>Hymenochaetales</taxon>
        <taxon>Rickenellaceae</taxon>
        <taxon>Rickenella</taxon>
    </lineage>
</organism>
<dbReference type="VEuPathDB" id="FungiDB:BD410DRAFT_94477"/>
<evidence type="ECO:0000256" key="1">
    <source>
        <dbReference type="ARBA" id="ARBA00003389"/>
    </source>
</evidence>
<dbReference type="GO" id="GO:0000742">
    <property type="term" value="P:karyogamy involved in conjugation with cellular fusion"/>
    <property type="evidence" value="ECO:0007669"/>
    <property type="project" value="UniProtKB-UniRule"/>
</dbReference>
<evidence type="ECO:0000256" key="10">
    <source>
        <dbReference type="ARBA" id="ARBA00023242"/>
    </source>
</evidence>
<keyword evidence="4" id="KW-0812">Transmembrane</keyword>
<keyword evidence="8" id="KW-0472">Membrane</keyword>
<dbReference type="GO" id="GO:0031965">
    <property type="term" value="C:nuclear membrane"/>
    <property type="evidence" value="ECO:0007669"/>
    <property type="project" value="UniProtKB-SubCell"/>
</dbReference>
<evidence type="ECO:0000313" key="13">
    <source>
        <dbReference type="Proteomes" id="UP000294933"/>
    </source>
</evidence>
<dbReference type="PANTHER" id="PTHR28012">
    <property type="entry name" value="NUCLEAR FUSION PROTEIN KAR5"/>
    <property type="match status" value="1"/>
</dbReference>
<dbReference type="PANTHER" id="PTHR28012:SF1">
    <property type="entry name" value="NUCLEAR FUSION PROTEIN KAR5"/>
    <property type="match status" value="1"/>
</dbReference>
<dbReference type="GO" id="GO:0048288">
    <property type="term" value="P:nuclear membrane fusion involved in karyogamy"/>
    <property type="evidence" value="ECO:0007669"/>
    <property type="project" value="UniProtKB-UniRule"/>
</dbReference>
<evidence type="ECO:0000256" key="11">
    <source>
        <dbReference type="RuleBase" id="RU368082"/>
    </source>
</evidence>
<accession>A0A4Y7QAT8</accession>
<keyword evidence="3 11" id="KW-0415">Karyogamy</keyword>
<gene>
    <name evidence="12" type="ORF">BD410DRAFT_94477</name>
</gene>
<protein>
    <submittedName>
        <fullName evidence="12">Uncharacterized protein</fullName>
    </submittedName>
</protein>
<dbReference type="OrthoDB" id="5311848at2759"/>
<sequence length="139" mass="15997">MMDDPGEEERVRAAVSMTLCELATARHHSTPLECSPFFLDSENLVSGPSHLSNCVDALSRSAQHWSSYSGYMREIPQLCSSLRRWNDLDAAKSLYKNATLEKLALLRLLFNREKRQEELIERWETHLEDSLTICSLRLK</sequence>
<comment type="subcellular location">
    <subcellularLocation>
        <location evidence="11">Endoplasmic reticulum membrane</location>
    </subcellularLocation>
    <subcellularLocation>
        <location evidence="11">Nucleus membrane</location>
    </subcellularLocation>
</comment>
<comment type="function">
    <text evidence="1 11">Required for nuclear membrane fusion during karyogamy.</text>
</comment>
<name>A0A4Y7QAT8_9AGAM</name>
<evidence type="ECO:0000256" key="5">
    <source>
        <dbReference type="ARBA" id="ARBA00022729"/>
    </source>
</evidence>
<dbReference type="GO" id="GO:0005789">
    <property type="term" value="C:endoplasmic reticulum membrane"/>
    <property type="evidence" value="ECO:0007669"/>
    <property type="project" value="UniProtKB-SubCell"/>
</dbReference>
<keyword evidence="10 11" id="KW-0539">Nucleus</keyword>
<evidence type="ECO:0000256" key="8">
    <source>
        <dbReference type="ARBA" id="ARBA00023136"/>
    </source>
</evidence>
<evidence type="ECO:0000256" key="2">
    <source>
        <dbReference type="ARBA" id="ARBA00010473"/>
    </source>
</evidence>
<evidence type="ECO:0000313" key="12">
    <source>
        <dbReference type="EMBL" id="TDL24565.1"/>
    </source>
</evidence>
<keyword evidence="9" id="KW-0325">Glycoprotein</keyword>
<dbReference type="InterPro" id="IPR007292">
    <property type="entry name" value="Nuclear_fusion_Kar5"/>
</dbReference>
<keyword evidence="6 11" id="KW-0256">Endoplasmic reticulum</keyword>
<evidence type="ECO:0000256" key="7">
    <source>
        <dbReference type="ARBA" id="ARBA00022989"/>
    </source>
</evidence>
<evidence type="ECO:0000256" key="6">
    <source>
        <dbReference type="ARBA" id="ARBA00022824"/>
    </source>
</evidence>
<evidence type="ECO:0000256" key="4">
    <source>
        <dbReference type="ARBA" id="ARBA00022692"/>
    </source>
</evidence>
<evidence type="ECO:0000256" key="9">
    <source>
        <dbReference type="ARBA" id="ARBA00023180"/>
    </source>
</evidence>